<name>A0A3G9IBA6_9ACTN</name>
<dbReference type="KEGG" id="nbe:Back2_03740"/>
<feature type="domain" description="Bacterial spore germination immunoglobulin-like" evidence="2">
    <location>
        <begin position="59"/>
        <end position="140"/>
    </location>
</feature>
<evidence type="ECO:0000256" key="1">
    <source>
        <dbReference type="SAM" id="SignalP"/>
    </source>
</evidence>
<protein>
    <recommendedName>
        <fullName evidence="2">Bacterial spore germination immunoglobulin-like domain-containing protein</fullName>
    </recommendedName>
</protein>
<organism evidence="3 4">
    <name type="scientific">Nocardioides baekrokdamisoli</name>
    <dbReference type="NCBI Taxonomy" id="1804624"/>
    <lineage>
        <taxon>Bacteria</taxon>
        <taxon>Bacillati</taxon>
        <taxon>Actinomycetota</taxon>
        <taxon>Actinomycetes</taxon>
        <taxon>Propionibacteriales</taxon>
        <taxon>Nocardioidaceae</taxon>
        <taxon>Nocardioides</taxon>
    </lineage>
</organism>
<accession>A0A3G9IBA6</accession>
<dbReference type="AlphaFoldDB" id="A0A3G9IBA6"/>
<dbReference type="RefSeq" id="WP_125566244.1">
    <property type="nucleotide sequence ID" value="NZ_AP019307.1"/>
</dbReference>
<dbReference type="Pfam" id="PF10648">
    <property type="entry name" value="Gmad2"/>
    <property type="match status" value="1"/>
</dbReference>
<proteinExistence type="predicted"/>
<dbReference type="InterPro" id="IPR018911">
    <property type="entry name" value="Gmad2_Ig-like_dom"/>
</dbReference>
<feature type="signal peptide" evidence="1">
    <location>
        <begin position="1"/>
        <end position="22"/>
    </location>
</feature>
<dbReference type="PROSITE" id="PS51257">
    <property type="entry name" value="PROKAR_LIPOPROTEIN"/>
    <property type="match status" value="1"/>
</dbReference>
<gene>
    <name evidence="3" type="ORF">Back2_03740</name>
</gene>
<reference evidence="3 4" key="1">
    <citation type="submission" date="2018-11" db="EMBL/GenBank/DDBJ databases">
        <title>Complete genome sequence of Nocardioides baekrokdamisoli strain KCTC 39748.</title>
        <authorList>
            <person name="Kang S.W."/>
            <person name="Lee K.C."/>
            <person name="Kim K.K."/>
            <person name="Kim J.S."/>
            <person name="Kim D.S."/>
            <person name="Ko S.H."/>
            <person name="Yang S.H."/>
            <person name="Shin Y.K."/>
            <person name="Lee J.S."/>
        </authorList>
    </citation>
    <scope>NUCLEOTIDE SEQUENCE [LARGE SCALE GENOMIC DNA]</scope>
    <source>
        <strain evidence="3 4">KCTC 39748</strain>
    </source>
</reference>
<dbReference type="OrthoDB" id="4843507at2"/>
<sequence length="154" mass="15631">MRTLPALIALGLALTGCGTTTAAVSGTPTNSSTPIPTVSIDTTPVSARSSVGQVVLTLSQPYGNTHATTSFAVVGTSNSVEANTPWALTNAAHKVVRQGAFTADGWGDKLYPYSGTVSVAGLPAGTYLFTVRIDDPSDGEGKPVPQVSRVVLVG</sequence>
<dbReference type="Proteomes" id="UP000271573">
    <property type="component" value="Chromosome"/>
</dbReference>
<dbReference type="EMBL" id="AP019307">
    <property type="protein sequence ID" value="BBH16087.1"/>
    <property type="molecule type" value="Genomic_DNA"/>
</dbReference>
<evidence type="ECO:0000259" key="2">
    <source>
        <dbReference type="Pfam" id="PF10648"/>
    </source>
</evidence>
<keyword evidence="4" id="KW-1185">Reference proteome</keyword>
<feature type="chain" id="PRO_5017930476" description="Bacterial spore germination immunoglobulin-like domain-containing protein" evidence="1">
    <location>
        <begin position="23"/>
        <end position="154"/>
    </location>
</feature>
<evidence type="ECO:0000313" key="3">
    <source>
        <dbReference type="EMBL" id="BBH16087.1"/>
    </source>
</evidence>
<evidence type="ECO:0000313" key="4">
    <source>
        <dbReference type="Proteomes" id="UP000271573"/>
    </source>
</evidence>
<keyword evidence="1" id="KW-0732">Signal</keyword>